<feature type="signal peptide" evidence="1">
    <location>
        <begin position="1"/>
        <end position="18"/>
    </location>
</feature>
<keyword evidence="3" id="KW-1185">Reference proteome</keyword>
<accession>A0AAD5PEK0</accession>
<reference evidence="2" key="2">
    <citation type="submission" date="2023-02" db="EMBL/GenBank/DDBJ databases">
        <authorList>
            <consortium name="DOE Joint Genome Institute"/>
            <person name="Mondo S.J."/>
            <person name="Chang Y."/>
            <person name="Wang Y."/>
            <person name="Ahrendt S."/>
            <person name="Andreopoulos W."/>
            <person name="Barry K."/>
            <person name="Beard J."/>
            <person name="Benny G.L."/>
            <person name="Blankenship S."/>
            <person name="Bonito G."/>
            <person name="Cuomo C."/>
            <person name="Desiro A."/>
            <person name="Gervers K.A."/>
            <person name="Hundley H."/>
            <person name="Kuo A."/>
            <person name="LaButti K."/>
            <person name="Lang B.F."/>
            <person name="Lipzen A."/>
            <person name="O'Donnell K."/>
            <person name="Pangilinan J."/>
            <person name="Reynolds N."/>
            <person name="Sandor L."/>
            <person name="Smith M.W."/>
            <person name="Tsang A."/>
            <person name="Grigoriev I.V."/>
            <person name="Stajich J.E."/>
            <person name="Spatafora J.W."/>
        </authorList>
    </citation>
    <scope>NUCLEOTIDE SEQUENCE</scope>
    <source>
        <strain evidence="2">RSA 2281</strain>
    </source>
</reference>
<evidence type="ECO:0000313" key="3">
    <source>
        <dbReference type="Proteomes" id="UP001209540"/>
    </source>
</evidence>
<comment type="caution">
    <text evidence="2">The sequence shown here is derived from an EMBL/GenBank/DDBJ whole genome shotgun (WGS) entry which is preliminary data.</text>
</comment>
<sequence length="117" mass="13714">MKQLLNLTNLLFLSSAGGEELDDDIFWRTDLVSANRNYRERGVCEDWGIGGWEIAIDEEEEHEFGGGMKYKCGEEEHFIYKSDKGLNWETFRSWGITLFYNIDQIWMVFLLIGSFDL</sequence>
<evidence type="ECO:0000256" key="1">
    <source>
        <dbReference type="SAM" id="SignalP"/>
    </source>
</evidence>
<name>A0AAD5PEK0_9FUNG</name>
<dbReference type="AlphaFoldDB" id="A0AAD5PEK0"/>
<reference evidence="2" key="1">
    <citation type="journal article" date="2022" name="IScience">
        <title>Evolution of zygomycete secretomes and the origins of terrestrial fungal ecologies.</title>
        <authorList>
            <person name="Chang Y."/>
            <person name="Wang Y."/>
            <person name="Mondo S."/>
            <person name="Ahrendt S."/>
            <person name="Andreopoulos W."/>
            <person name="Barry K."/>
            <person name="Beard J."/>
            <person name="Benny G.L."/>
            <person name="Blankenship S."/>
            <person name="Bonito G."/>
            <person name="Cuomo C."/>
            <person name="Desiro A."/>
            <person name="Gervers K.A."/>
            <person name="Hundley H."/>
            <person name="Kuo A."/>
            <person name="LaButti K."/>
            <person name="Lang B.F."/>
            <person name="Lipzen A."/>
            <person name="O'Donnell K."/>
            <person name="Pangilinan J."/>
            <person name="Reynolds N."/>
            <person name="Sandor L."/>
            <person name="Smith M.E."/>
            <person name="Tsang A."/>
            <person name="Grigoriev I.V."/>
            <person name="Stajich J.E."/>
            <person name="Spatafora J.W."/>
        </authorList>
    </citation>
    <scope>NUCLEOTIDE SEQUENCE</scope>
    <source>
        <strain evidence="2">RSA 2281</strain>
    </source>
</reference>
<dbReference type="EMBL" id="JAIXMP010000012">
    <property type="protein sequence ID" value="KAI9264174.1"/>
    <property type="molecule type" value="Genomic_DNA"/>
</dbReference>
<protein>
    <submittedName>
        <fullName evidence="2">Uncharacterized protein</fullName>
    </submittedName>
</protein>
<feature type="chain" id="PRO_5041926463" evidence="1">
    <location>
        <begin position="19"/>
        <end position="117"/>
    </location>
</feature>
<gene>
    <name evidence="2" type="ORF">BDA99DRAFT_536901</name>
</gene>
<keyword evidence="1" id="KW-0732">Signal</keyword>
<dbReference type="Proteomes" id="UP001209540">
    <property type="component" value="Unassembled WGS sequence"/>
</dbReference>
<organism evidence="2 3">
    <name type="scientific">Phascolomyces articulosus</name>
    <dbReference type="NCBI Taxonomy" id="60185"/>
    <lineage>
        <taxon>Eukaryota</taxon>
        <taxon>Fungi</taxon>
        <taxon>Fungi incertae sedis</taxon>
        <taxon>Mucoromycota</taxon>
        <taxon>Mucoromycotina</taxon>
        <taxon>Mucoromycetes</taxon>
        <taxon>Mucorales</taxon>
        <taxon>Lichtheimiaceae</taxon>
        <taxon>Phascolomyces</taxon>
    </lineage>
</organism>
<proteinExistence type="predicted"/>
<evidence type="ECO:0000313" key="2">
    <source>
        <dbReference type="EMBL" id="KAI9264174.1"/>
    </source>
</evidence>